<organism evidence="3 4">
    <name type="scientific">Candidatus Wolfebacteria bacterium CG03_land_8_20_14_0_80_36_15</name>
    <dbReference type="NCBI Taxonomy" id="1975067"/>
    <lineage>
        <taxon>Bacteria</taxon>
        <taxon>Candidatus Wolfeibacteriota</taxon>
    </lineage>
</organism>
<evidence type="ECO:0000313" key="4">
    <source>
        <dbReference type="Proteomes" id="UP000230131"/>
    </source>
</evidence>
<accession>A0A2M7B7E4</accession>
<evidence type="ECO:0000313" key="3">
    <source>
        <dbReference type="EMBL" id="PIU99017.1"/>
    </source>
</evidence>
<keyword evidence="1" id="KW-0812">Transmembrane</keyword>
<feature type="transmembrane region" description="Helical" evidence="1">
    <location>
        <begin position="50"/>
        <end position="75"/>
    </location>
</feature>
<evidence type="ECO:0000256" key="2">
    <source>
        <dbReference type="SAM" id="SignalP"/>
    </source>
</evidence>
<dbReference type="Pfam" id="PF18895">
    <property type="entry name" value="T4SS_pilin"/>
    <property type="match status" value="1"/>
</dbReference>
<keyword evidence="1" id="KW-0472">Membrane</keyword>
<dbReference type="Proteomes" id="UP000230131">
    <property type="component" value="Unassembled WGS sequence"/>
</dbReference>
<name>A0A2M7B7E4_9BACT</name>
<feature type="chain" id="PRO_5014727672" evidence="2">
    <location>
        <begin position="27"/>
        <end position="121"/>
    </location>
</feature>
<keyword evidence="2" id="KW-0732">Signal</keyword>
<comment type="caution">
    <text evidence="3">The sequence shown here is derived from an EMBL/GenBank/DDBJ whole genome shotgun (WGS) entry which is preliminary data.</text>
</comment>
<protein>
    <submittedName>
        <fullName evidence="3">Uncharacterized protein</fullName>
    </submittedName>
</protein>
<feature type="transmembrane region" description="Helical" evidence="1">
    <location>
        <begin position="87"/>
        <end position="111"/>
    </location>
</feature>
<sequence length="121" mass="13284">MKNLKVKISTLSLTLSTLPFIGIANAQEAVKPYITDIRGIYDLVARLAKWFQAFFFIIAAIFIIMAAFSYLTSAGNEDKVRTAKTQLIYAVVATVVALLAFAIVTILKNFVGPGTTVPLYY</sequence>
<dbReference type="InterPro" id="IPR043993">
    <property type="entry name" value="T4SS_pilin"/>
</dbReference>
<reference evidence="4" key="1">
    <citation type="submission" date="2017-09" db="EMBL/GenBank/DDBJ databases">
        <title>Depth-based differentiation of microbial function through sediment-hosted aquifers and enrichment of novel symbionts in the deep terrestrial subsurface.</title>
        <authorList>
            <person name="Probst A.J."/>
            <person name="Ladd B."/>
            <person name="Jarett J.K."/>
            <person name="Geller-Mcgrath D.E."/>
            <person name="Sieber C.M.K."/>
            <person name="Emerson J.B."/>
            <person name="Anantharaman K."/>
            <person name="Thomas B.C."/>
            <person name="Malmstrom R."/>
            <person name="Stieglmeier M."/>
            <person name="Klingl A."/>
            <person name="Woyke T."/>
            <person name="Ryan C.M."/>
            <person name="Banfield J.F."/>
        </authorList>
    </citation>
    <scope>NUCLEOTIDE SEQUENCE [LARGE SCALE GENOMIC DNA]</scope>
</reference>
<proteinExistence type="predicted"/>
<dbReference type="EMBL" id="PEVH01000062">
    <property type="protein sequence ID" value="PIU99017.1"/>
    <property type="molecule type" value="Genomic_DNA"/>
</dbReference>
<keyword evidence="1" id="KW-1133">Transmembrane helix</keyword>
<dbReference type="AlphaFoldDB" id="A0A2M7B7E4"/>
<evidence type="ECO:0000256" key="1">
    <source>
        <dbReference type="SAM" id="Phobius"/>
    </source>
</evidence>
<feature type="signal peptide" evidence="2">
    <location>
        <begin position="1"/>
        <end position="26"/>
    </location>
</feature>
<gene>
    <name evidence="3" type="ORF">COS59_02055</name>
</gene>